<sequence>MRKSRGLRLEDLADEGISPATISNIERGIAHVNSSKVYYLVQKLGLNMSEIPSILMEQEEELKDLKLTLDSIEAIISMGKYDEAMTKLEEIKIEDHHPYSAILHYIKGKCYAGMKKWNRAERSFSMAISLANQNRDQENIEAASFAELGLCCYRQNEIEKALEFTESGLDAFQESGGRGYVKYVLLRNKAVYLERLGRVNEGLRVIQEAWDQIDQIDESATVLNLYSARAELLRMAGQNEEAIKYAQEGLELSRRNKNYQCMFDMWTIMGSVYTSEVQWEKAERCFYTALASQGLLESEKALTDTYVWLGILYTEQKKWAKAKTYLEKAVTNAEAHNDAPKLTYALRIMGDYFKQQGKKDEAIPYYQKALKLARSYGYKKNQSQILFRLSQCYQETDRQEFEKCLLNMYEVQLETKNREADIFEEAE</sequence>
<evidence type="ECO:0000256" key="3">
    <source>
        <dbReference type="ARBA" id="ARBA00022737"/>
    </source>
</evidence>
<evidence type="ECO:0000256" key="1">
    <source>
        <dbReference type="ARBA" id="ARBA00004496"/>
    </source>
</evidence>
<evidence type="ECO:0000256" key="6">
    <source>
        <dbReference type="PROSITE-ProRule" id="PRU00339"/>
    </source>
</evidence>
<evidence type="ECO:0000256" key="2">
    <source>
        <dbReference type="ARBA" id="ARBA00022490"/>
    </source>
</evidence>
<dbReference type="Gene3D" id="1.25.40.10">
    <property type="entry name" value="Tetratricopeptide repeat domain"/>
    <property type="match status" value="2"/>
</dbReference>
<reference evidence="9" key="1">
    <citation type="journal article" date="2019" name="Int. J. Syst. Evol. Microbiol.">
        <title>The Global Catalogue of Microorganisms (GCM) 10K type strain sequencing project: providing services to taxonomists for standard genome sequencing and annotation.</title>
        <authorList>
            <consortium name="The Broad Institute Genomics Platform"/>
            <consortium name="The Broad Institute Genome Sequencing Center for Infectious Disease"/>
            <person name="Wu L."/>
            <person name="Ma J."/>
        </authorList>
    </citation>
    <scope>NUCLEOTIDE SEQUENCE [LARGE SCALE GENOMIC DNA]</scope>
    <source>
        <strain evidence="9">IBRC-M 10813</strain>
    </source>
</reference>
<dbReference type="SMART" id="SM00028">
    <property type="entry name" value="TPR"/>
    <property type="match status" value="6"/>
</dbReference>
<proteinExistence type="inferred from homology"/>
<dbReference type="PANTHER" id="PTHR46630:SF1">
    <property type="entry name" value="TETRATRICOPEPTIDE REPEAT PROTEIN 29"/>
    <property type="match status" value="1"/>
</dbReference>
<dbReference type="InterPro" id="IPR019734">
    <property type="entry name" value="TPR_rpt"/>
</dbReference>
<evidence type="ECO:0000256" key="4">
    <source>
        <dbReference type="ARBA" id="ARBA00022803"/>
    </source>
</evidence>
<name>A0ABV8JHP4_9BACL</name>
<evidence type="ECO:0000259" key="7">
    <source>
        <dbReference type="PROSITE" id="PS50943"/>
    </source>
</evidence>
<dbReference type="PROSITE" id="PS50943">
    <property type="entry name" value="HTH_CROC1"/>
    <property type="match status" value="1"/>
</dbReference>
<dbReference type="Proteomes" id="UP001595843">
    <property type="component" value="Unassembled WGS sequence"/>
</dbReference>
<dbReference type="InterPro" id="IPR051476">
    <property type="entry name" value="Bac_ResReg_Asp_Phosphatase"/>
</dbReference>
<dbReference type="InterPro" id="IPR011990">
    <property type="entry name" value="TPR-like_helical_dom_sf"/>
</dbReference>
<dbReference type="SUPFAM" id="SSF47413">
    <property type="entry name" value="lambda repressor-like DNA-binding domains"/>
    <property type="match status" value="1"/>
</dbReference>
<comment type="subcellular location">
    <subcellularLocation>
        <location evidence="1">Cytoplasm</location>
    </subcellularLocation>
</comment>
<keyword evidence="2" id="KW-0963">Cytoplasm</keyword>
<dbReference type="Pfam" id="PF01381">
    <property type="entry name" value="HTH_3"/>
    <property type="match status" value="1"/>
</dbReference>
<keyword evidence="4 6" id="KW-0802">TPR repeat</keyword>
<organism evidence="8 9">
    <name type="scientific">Salinithrix halophila</name>
    <dbReference type="NCBI Taxonomy" id="1485204"/>
    <lineage>
        <taxon>Bacteria</taxon>
        <taxon>Bacillati</taxon>
        <taxon>Bacillota</taxon>
        <taxon>Bacilli</taxon>
        <taxon>Bacillales</taxon>
        <taxon>Thermoactinomycetaceae</taxon>
        <taxon>Salinithrix</taxon>
    </lineage>
</organism>
<keyword evidence="9" id="KW-1185">Reference proteome</keyword>
<feature type="repeat" description="TPR" evidence="6">
    <location>
        <begin position="343"/>
        <end position="376"/>
    </location>
</feature>
<dbReference type="Pfam" id="PF13424">
    <property type="entry name" value="TPR_12"/>
    <property type="match status" value="1"/>
</dbReference>
<evidence type="ECO:0000256" key="5">
    <source>
        <dbReference type="ARBA" id="ARBA00038253"/>
    </source>
</evidence>
<evidence type="ECO:0000313" key="9">
    <source>
        <dbReference type="Proteomes" id="UP001595843"/>
    </source>
</evidence>
<feature type="domain" description="HTH cro/C1-type" evidence="7">
    <location>
        <begin position="1"/>
        <end position="51"/>
    </location>
</feature>
<protein>
    <submittedName>
        <fullName evidence="8">Tetratricopeptide repeat protein</fullName>
    </submittedName>
</protein>
<dbReference type="CDD" id="cd00093">
    <property type="entry name" value="HTH_XRE"/>
    <property type="match status" value="1"/>
</dbReference>
<dbReference type="EMBL" id="JBHSAP010000007">
    <property type="protein sequence ID" value="MFC4076317.1"/>
    <property type="molecule type" value="Genomic_DNA"/>
</dbReference>
<keyword evidence="3" id="KW-0677">Repeat</keyword>
<comment type="caution">
    <text evidence="8">The sequence shown here is derived from an EMBL/GenBank/DDBJ whole genome shotgun (WGS) entry which is preliminary data.</text>
</comment>
<gene>
    <name evidence="8" type="ORF">ACFOUO_05770</name>
</gene>
<dbReference type="Gene3D" id="1.10.260.40">
    <property type="entry name" value="lambda repressor-like DNA-binding domains"/>
    <property type="match status" value="1"/>
</dbReference>
<comment type="similarity">
    <text evidence="5">Belongs to the Rap family.</text>
</comment>
<dbReference type="SUPFAM" id="SSF48452">
    <property type="entry name" value="TPR-like"/>
    <property type="match status" value="2"/>
</dbReference>
<dbReference type="PANTHER" id="PTHR46630">
    <property type="entry name" value="TETRATRICOPEPTIDE REPEAT PROTEIN 29"/>
    <property type="match status" value="1"/>
</dbReference>
<dbReference type="InterPro" id="IPR010982">
    <property type="entry name" value="Lambda_DNA-bd_dom_sf"/>
</dbReference>
<accession>A0ABV8JHP4</accession>
<evidence type="ECO:0000313" key="8">
    <source>
        <dbReference type="EMBL" id="MFC4076317.1"/>
    </source>
</evidence>
<dbReference type="InterPro" id="IPR001387">
    <property type="entry name" value="Cro/C1-type_HTH"/>
</dbReference>
<dbReference type="PROSITE" id="PS50005">
    <property type="entry name" value="TPR"/>
    <property type="match status" value="1"/>
</dbReference>